<dbReference type="STRING" id="1330018.A0A167FPP4"/>
<dbReference type="AlphaFoldDB" id="A0A167FPP4"/>
<gene>
    <name evidence="1" type="ORF">CALVIDRAFT_543349</name>
</gene>
<reference evidence="1 2" key="1">
    <citation type="journal article" date="2016" name="Mol. Biol. Evol.">
        <title>Comparative Genomics of Early-Diverging Mushroom-Forming Fungi Provides Insights into the Origins of Lignocellulose Decay Capabilities.</title>
        <authorList>
            <person name="Nagy L.G."/>
            <person name="Riley R."/>
            <person name="Tritt A."/>
            <person name="Adam C."/>
            <person name="Daum C."/>
            <person name="Floudas D."/>
            <person name="Sun H."/>
            <person name="Yadav J.S."/>
            <person name="Pangilinan J."/>
            <person name="Larsson K.H."/>
            <person name="Matsuura K."/>
            <person name="Barry K."/>
            <person name="Labutti K."/>
            <person name="Kuo R."/>
            <person name="Ohm R.A."/>
            <person name="Bhattacharya S.S."/>
            <person name="Shirouzu T."/>
            <person name="Yoshinaga Y."/>
            <person name="Martin F.M."/>
            <person name="Grigoriev I.V."/>
            <person name="Hibbett D.S."/>
        </authorList>
    </citation>
    <scope>NUCLEOTIDE SEQUENCE [LARGE SCALE GENOMIC DNA]</scope>
    <source>
        <strain evidence="1 2">TUFC12733</strain>
    </source>
</reference>
<accession>A0A167FPP4</accession>
<name>A0A167FPP4_CALVF</name>
<evidence type="ECO:0000313" key="1">
    <source>
        <dbReference type="EMBL" id="KZO89716.1"/>
    </source>
</evidence>
<keyword evidence="2" id="KW-1185">Reference proteome</keyword>
<dbReference type="Proteomes" id="UP000076738">
    <property type="component" value="Unassembled WGS sequence"/>
</dbReference>
<dbReference type="EMBL" id="KV417369">
    <property type="protein sequence ID" value="KZO89716.1"/>
    <property type="molecule type" value="Genomic_DNA"/>
</dbReference>
<proteinExistence type="predicted"/>
<protein>
    <submittedName>
        <fullName evidence="1">Uncharacterized protein</fullName>
    </submittedName>
</protein>
<organism evidence="1 2">
    <name type="scientific">Calocera viscosa (strain TUFC12733)</name>
    <dbReference type="NCBI Taxonomy" id="1330018"/>
    <lineage>
        <taxon>Eukaryota</taxon>
        <taxon>Fungi</taxon>
        <taxon>Dikarya</taxon>
        <taxon>Basidiomycota</taxon>
        <taxon>Agaricomycotina</taxon>
        <taxon>Dacrymycetes</taxon>
        <taxon>Dacrymycetales</taxon>
        <taxon>Dacrymycetaceae</taxon>
        <taxon>Calocera</taxon>
    </lineage>
</organism>
<evidence type="ECO:0000313" key="2">
    <source>
        <dbReference type="Proteomes" id="UP000076738"/>
    </source>
</evidence>
<sequence>MELLQPSWLWHAVRTVKWSVTAGSHFDLLTFALWEKCMKEEHVTGLRSTNAERHAWWSTLVNFARSLSLDPMETDRLVLPDGDLLALRRMVLNPCAYVPQQPRGDASERTNADLHLLSFHLVAKEVRMILGNKSKKNARKEIEKWFANNTWPKTVFPPDHDERVRAACEAANNITALMSARKITVDKDKEELASHLWSD</sequence>